<feature type="transmembrane region" description="Helical" evidence="1">
    <location>
        <begin position="74"/>
        <end position="97"/>
    </location>
</feature>
<reference evidence="2 3" key="1">
    <citation type="submission" date="2023-02" db="EMBL/GenBank/DDBJ databases">
        <title>Dictyobacter halimunensis sp. nov., a new member of the class Ktedonobacteria from forest soil in a geothermal area.</title>
        <authorList>
            <person name="Rachmania M.K."/>
            <person name="Ningsih F."/>
            <person name="Sakai Y."/>
            <person name="Yabe S."/>
            <person name="Yokota A."/>
            <person name="Sjamsuridzal W."/>
        </authorList>
    </citation>
    <scope>NUCLEOTIDE SEQUENCE [LARGE SCALE GENOMIC DNA]</scope>
    <source>
        <strain evidence="2 3">S3.2.2.5</strain>
    </source>
</reference>
<evidence type="ECO:0000313" key="2">
    <source>
        <dbReference type="EMBL" id="GLV60930.1"/>
    </source>
</evidence>
<feature type="transmembrane region" description="Helical" evidence="1">
    <location>
        <begin position="41"/>
        <end position="62"/>
    </location>
</feature>
<organism evidence="2 3">
    <name type="scientific">Dictyobacter halimunensis</name>
    <dbReference type="NCBI Taxonomy" id="3026934"/>
    <lineage>
        <taxon>Bacteria</taxon>
        <taxon>Bacillati</taxon>
        <taxon>Chloroflexota</taxon>
        <taxon>Ktedonobacteria</taxon>
        <taxon>Ktedonobacterales</taxon>
        <taxon>Dictyobacteraceae</taxon>
        <taxon>Dictyobacter</taxon>
    </lineage>
</organism>
<accession>A0ABQ6G337</accession>
<keyword evidence="1" id="KW-0472">Membrane</keyword>
<feature type="transmembrane region" description="Helical" evidence="1">
    <location>
        <begin position="193"/>
        <end position="213"/>
    </location>
</feature>
<keyword evidence="3" id="KW-1185">Reference proteome</keyword>
<name>A0ABQ6G337_9CHLR</name>
<feature type="transmembrane region" description="Helical" evidence="1">
    <location>
        <begin position="225"/>
        <end position="253"/>
    </location>
</feature>
<dbReference type="Proteomes" id="UP001344906">
    <property type="component" value="Unassembled WGS sequence"/>
</dbReference>
<evidence type="ECO:0000256" key="1">
    <source>
        <dbReference type="SAM" id="Phobius"/>
    </source>
</evidence>
<gene>
    <name evidence="2" type="ORF">KDH_77480</name>
</gene>
<keyword evidence="1" id="KW-0812">Transmembrane</keyword>
<comment type="caution">
    <text evidence="2">The sequence shown here is derived from an EMBL/GenBank/DDBJ whole genome shotgun (WGS) entry which is preliminary data.</text>
</comment>
<feature type="transmembrane region" description="Helical" evidence="1">
    <location>
        <begin position="126"/>
        <end position="147"/>
    </location>
</feature>
<dbReference type="EMBL" id="BSRI01000002">
    <property type="protein sequence ID" value="GLV60930.1"/>
    <property type="molecule type" value="Genomic_DNA"/>
</dbReference>
<sequence length="255" mass="27613">MCAPIRHVTARYIAFRYGALFGLGVGCGALLLAACVPWPDLLAWMILMVVLWMVGAFGVGMLSTNATAEATTGMAAGFWVGAVDAVMSIMVIVYLLYRYHEPLFNARQTSIKAWGLEFTMLYGLPLLWLFLTVLGSLLGALGGHSALRGMRLPKEQALAAVPPLKGMSIMSLLTGIIGAIALILSLFVTSINIWLVCASLLIAFAGSVIVIVNEQQHSWKGWAYAGLYLSLLIALLALLRLIVWLLIFMHVLLGF</sequence>
<feature type="transmembrane region" description="Helical" evidence="1">
    <location>
        <begin position="168"/>
        <end position="187"/>
    </location>
</feature>
<protein>
    <submittedName>
        <fullName evidence="2">Uncharacterized protein</fullName>
    </submittedName>
</protein>
<keyword evidence="1" id="KW-1133">Transmembrane helix</keyword>
<dbReference type="RefSeq" id="WP_338258163.1">
    <property type="nucleotide sequence ID" value="NZ_BSRI01000002.1"/>
</dbReference>
<evidence type="ECO:0000313" key="3">
    <source>
        <dbReference type="Proteomes" id="UP001344906"/>
    </source>
</evidence>
<dbReference type="PROSITE" id="PS51257">
    <property type="entry name" value="PROKAR_LIPOPROTEIN"/>
    <property type="match status" value="1"/>
</dbReference>
<feature type="transmembrane region" description="Helical" evidence="1">
    <location>
        <begin position="12"/>
        <end position="35"/>
    </location>
</feature>
<proteinExistence type="predicted"/>